<sequence length="342" mass="38944">MEKITMPSDIDCSKFRVVPGSLWIIKLYRSGGVHNIAEKLGVDAPQHNFYMTCLVHVSPWWDQDEDRVMEEYITLPDSKAVERFIRMAIARPQPPFKPYLPNCLFLSCALGEYAAALNPFLDSLPKPFKWFVFPPAQERSIYDERRLKSIEKYDRYIALATEKKEAGNRAYAVEDQAGAVDAFMDAISCLQKASFLSGEFDSTGNVLATCLGNCSAARLLDGERRDAKQALDDATMALKMDKNYAEGYIHLSRAYEALGIYSQAEESLARALRRPEMENDANLVDCMIALQTDREGLPTDKEAFEDWSKWIFGNTDSGRRMKSVRGLWRKRCEEHRRAFASQ</sequence>
<dbReference type="AlphaFoldDB" id="A0A067TAB3"/>
<gene>
    <name evidence="1" type="ORF">GALMADRAFT_242300</name>
</gene>
<proteinExistence type="predicted"/>
<dbReference type="OrthoDB" id="3060108at2759"/>
<keyword evidence="2" id="KW-1185">Reference proteome</keyword>
<dbReference type="HOGENOM" id="CLU_058859_0_0_1"/>
<name>A0A067TAB3_GALM3</name>
<dbReference type="SUPFAM" id="SSF48452">
    <property type="entry name" value="TPR-like"/>
    <property type="match status" value="1"/>
</dbReference>
<organism evidence="1 2">
    <name type="scientific">Galerina marginata (strain CBS 339.88)</name>
    <dbReference type="NCBI Taxonomy" id="685588"/>
    <lineage>
        <taxon>Eukaryota</taxon>
        <taxon>Fungi</taxon>
        <taxon>Dikarya</taxon>
        <taxon>Basidiomycota</taxon>
        <taxon>Agaricomycotina</taxon>
        <taxon>Agaricomycetes</taxon>
        <taxon>Agaricomycetidae</taxon>
        <taxon>Agaricales</taxon>
        <taxon>Agaricineae</taxon>
        <taxon>Strophariaceae</taxon>
        <taxon>Galerina</taxon>
    </lineage>
</organism>
<accession>A0A067TAB3</accession>
<reference evidence="2" key="1">
    <citation type="journal article" date="2014" name="Proc. Natl. Acad. Sci. U.S.A.">
        <title>Extensive sampling of basidiomycete genomes demonstrates inadequacy of the white-rot/brown-rot paradigm for wood decay fungi.</title>
        <authorList>
            <person name="Riley R."/>
            <person name="Salamov A.A."/>
            <person name="Brown D.W."/>
            <person name="Nagy L.G."/>
            <person name="Floudas D."/>
            <person name="Held B.W."/>
            <person name="Levasseur A."/>
            <person name="Lombard V."/>
            <person name="Morin E."/>
            <person name="Otillar R."/>
            <person name="Lindquist E.A."/>
            <person name="Sun H."/>
            <person name="LaButti K.M."/>
            <person name="Schmutz J."/>
            <person name="Jabbour D."/>
            <person name="Luo H."/>
            <person name="Baker S.E."/>
            <person name="Pisabarro A.G."/>
            <person name="Walton J.D."/>
            <person name="Blanchette R.A."/>
            <person name="Henrissat B."/>
            <person name="Martin F."/>
            <person name="Cullen D."/>
            <person name="Hibbett D.S."/>
            <person name="Grigoriev I.V."/>
        </authorList>
    </citation>
    <scope>NUCLEOTIDE SEQUENCE [LARGE SCALE GENOMIC DNA]</scope>
    <source>
        <strain evidence="2">CBS 339.88</strain>
    </source>
</reference>
<dbReference type="EMBL" id="KL142372">
    <property type="protein sequence ID" value="KDR80071.1"/>
    <property type="molecule type" value="Genomic_DNA"/>
</dbReference>
<dbReference type="STRING" id="685588.A0A067TAB3"/>
<evidence type="ECO:0000313" key="1">
    <source>
        <dbReference type="EMBL" id="KDR80071.1"/>
    </source>
</evidence>
<evidence type="ECO:0000313" key="2">
    <source>
        <dbReference type="Proteomes" id="UP000027222"/>
    </source>
</evidence>
<dbReference type="Gene3D" id="1.25.40.10">
    <property type="entry name" value="Tetratricopeptide repeat domain"/>
    <property type="match status" value="1"/>
</dbReference>
<dbReference type="InterPro" id="IPR011990">
    <property type="entry name" value="TPR-like_helical_dom_sf"/>
</dbReference>
<protein>
    <submittedName>
        <fullName evidence="1">Uncharacterized protein</fullName>
    </submittedName>
</protein>
<dbReference type="Proteomes" id="UP000027222">
    <property type="component" value="Unassembled WGS sequence"/>
</dbReference>